<dbReference type="InterPro" id="IPR011856">
    <property type="entry name" value="tRNA_endonuc-like_dom_sf"/>
</dbReference>
<accession>A0A411AW93</accession>
<gene>
    <name evidence="1" type="ORF">LIET2_gp112</name>
</gene>
<dbReference type="Gene3D" id="3.40.1350.10">
    <property type="match status" value="1"/>
</dbReference>
<dbReference type="EMBL" id="MK388689">
    <property type="protein sequence ID" value="QAX92364.1"/>
    <property type="molecule type" value="Genomic_DNA"/>
</dbReference>
<proteinExistence type="predicted"/>
<protein>
    <submittedName>
        <fullName evidence="1">Putative VRR-DNA nuclease</fullName>
    </submittedName>
</protein>
<evidence type="ECO:0000313" key="2">
    <source>
        <dbReference type="Proteomes" id="UP000289486"/>
    </source>
</evidence>
<dbReference type="Proteomes" id="UP000289486">
    <property type="component" value="Segment"/>
</dbReference>
<sequence>MMVMKKLAPGNGEVPGNWIERVIAAGIPVYGDITFRGDCSLEDADLIEFFNDLKYDFPLLSKIAIHVKNEGERSKAQAVRERMKGALQKGATDVQIPGNPSFIMELKRQNYLKSKILEEQITYMVHSMRVGAFVCVCLGIDAARDALADWIKLSFGDNPDMRIEE</sequence>
<reference evidence="1 2" key="1">
    <citation type="submission" date="2019-01" db="EMBL/GenBank/DDBJ databases">
        <title>Complete genome sequence of Pantoea phage vB_PagM_LIET2.</title>
        <authorList>
            <person name="Truncaite L."/>
            <person name="Simoliuniene M."/>
            <person name="Kazlauskas D."/>
            <person name="Meskys R."/>
            <person name="Simoliunas E."/>
        </authorList>
    </citation>
    <scope>NUCLEOTIDE SEQUENCE [LARGE SCALE GENOMIC DNA]</scope>
</reference>
<evidence type="ECO:0000313" key="1">
    <source>
        <dbReference type="EMBL" id="QAX92364.1"/>
    </source>
</evidence>
<keyword evidence="2" id="KW-1185">Reference proteome</keyword>
<dbReference type="GO" id="GO:0003676">
    <property type="term" value="F:nucleic acid binding"/>
    <property type="evidence" value="ECO:0007669"/>
    <property type="project" value="InterPro"/>
</dbReference>
<organism evidence="1 2">
    <name type="scientific">Pantoea phage vB_PagM_LIET2</name>
    <dbReference type="NCBI Taxonomy" id="2508071"/>
    <lineage>
        <taxon>Viruses</taxon>
        <taxon>Duplodnaviria</taxon>
        <taxon>Heunggongvirae</taxon>
        <taxon>Uroviricota</taxon>
        <taxon>Caudoviricetes</taxon>
        <taxon>Lietduovirus</taxon>
        <taxon>Lietduovirus LIET2</taxon>
    </lineage>
</organism>
<name>A0A411AW93_9CAUD</name>